<organism evidence="1 2">
    <name type="scientific">Photobacterium ganghwense</name>
    <dbReference type="NCBI Taxonomy" id="320778"/>
    <lineage>
        <taxon>Bacteria</taxon>
        <taxon>Pseudomonadati</taxon>
        <taxon>Pseudomonadota</taxon>
        <taxon>Gammaproteobacteria</taxon>
        <taxon>Vibrionales</taxon>
        <taxon>Vibrionaceae</taxon>
        <taxon>Photobacterium</taxon>
    </lineage>
</organism>
<gene>
    <name evidence="1" type="ORF">ABT57_02275</name>
</gene>
<dbReference type="Pfam" id="PF11185">
    <property type="entry name" value="DUF2971"/>
    <property type="match status" value="1"/>
</dbReference>
<name>A0A0J1HIY1_9GAMM</name>
<accession>A0A0J1HIY1</accession>
<dbReference type="Proteomes" id="UP000035909">
    <property type="component" value="Unassembled WGS sequence"/>
</dbReference>
<dbReference type="OrthoDB" id="4119964at2"/>
<sequence length="270" mass="30816">MILYKYMSFQSASKVMKNSSIGFSCLEDLNDPFEGTAICFEESDTLSSKLQKNPHRNRLSRNYGVLSLTRNPLNPLMWSHYGDDHRGVVIGIDMKKANLLDENSCVIPAQYGEIVYTSTMPQNKLATSSAESLMSVGTEYKCFRHHNYDLFKNAFLLKDLTWGYEEEVRVVKNINGSQKSRYSACEFENEAGKWNQVTILGRPLYCLSIPKESIVEAFLGCSSYSNVTRLGMNEDDYLNIRKAWQSSGVNVQLVRRKEGTWNLEVSDYKI</sequence>
<evidence type="ECO:0000313" key="1">
    <source>
        <dbReference type="EMBL" id="KLV11578.1"/>
    </source>
</evidence>
<dbReference type="RefSeq" id="WP_047883537.1">
    <property type="nucleotide sequence ID" value="NZ_LDOU01000002.1"/>
</dbReference>
<proteinExistence type="predicted"/>
<dbReference type="EMBL" id="LDOU01000002">
    <property type="protein sequence ID" value="KLV11578.1"/>
    <property type="molecule type" value="Genomic_DNA"/>
</dbReference>
<dbReference type="PATRIC" id="fig|320778.3.peg.483"/>
<evidence type="ECO:0000313" key="2">
    <source>
        <dbReference type="Proteomes" id="UP000035909"/>
    </source>
</evidence>
<dbReference type="InterPro" id="IPR021352">
    <property type="entry name" value="DUF2971"/>
</dbReference>
<keyword evidence="2" id="KW-1185">Reference proteome</keyword>
<dbReference type="AlphaFoldDB" id="A0A0J1HIY1"/>
<dbReference type="STRING" id="320778.ABT57_02275"/>
<evidence type="ECO:0008006" key="3">
    <source>
        <dbReference type="Google" id="ProtNLM"/>
    </source>
</evidence>
<reference evidence="1 2" key="1">
    <citation type="submission" date="2015-05" db="EMBL/GenBank/DDBJ databases">
        <title>Photobacterium galathea sp. nov.</title>
        <authorList>
            <person name="Machado H."/>
            <person name="Gram L."/>
        </authorList>
    </citation>
    <scope>NUCLEOTIDE SEQUENCE [LARGE SCALE GENOMIC DNA]</scope>
    <source>
        <strain evidence="1 2">DSM 22954</strain>
    </source>
</reference>
<protein>
    <recommendedName>
        <fullName evidence="3">DUF2971 domain-containing protein</fullName>
    </recommendedName>
</protein>
<comment type="caution">
    <text evidence="1">The sequence shown here is derived from an EMBL/GenBank/DDBJ whole genome shotgun (WGS) entry which is preliminary data.</text>
</comment>